<organism evidence="1 2">
    <name type="scientific">Thiomonas delicata</name>
    <name type="common">Thiomonas cuprina</name>
    <dbReference type="NCBI Taxonomy" id="364030"/>
    <lineage>
        <taxon>Bacteria</taxon>
        <taxon>Pseudomonadati</taxon>
        <taxon>Pseudomonadota</taxon>
        <taxon>Betaproteobacteria</taxon>
        <taxon>Burkholderiales</taxon>
        <taxon>Thiomonas</taxon>
    </lineage>
</organism>
<sequence length="148" mass="17463">MKEFQPRSYVECFKDPRSEWPEYSVYVWDDEANAYLYSTYMYRRDAVTAAVRAMNREAEEAGEPQIYDAGDVEIADDYSGLADGIKDNLRRNMSRSEIDACTRDEETFQRHIDSYQDVMQEDDDGNNWSQDFDAEDLRLEIRANYELD</sequence>
<gene>
    <name evidence="1" type="ORF">THIARS_60530</name>
</gene>
<dbReference type="EMBL" id="FLMQ01000055">
    <property type="protein sequence ID" value="SBP87817.1"/>
    <property type="molecule type" value="Genomic_DNA"/>
</dbReference>
<dbReference type="OrthoDB" id="9862774at2"/>
<reference evidence="1 2" key="1">
    <citation type="submission" date="2016-06" db="EMBL/GenBank/DDBJ databases">
        <authorList>
            <person name="Kjaerup R.B."/>
            <person name="Dalgaard T.S."/>
            <person name="Juul-Madsen H.R."/>
        </authorList>
    </citation>
    <scope>NUCLEOTIDE SEQUENCE [LARGE SCALE GENOMIC DNA]</scope>
    <source>
        <strain evidence="1 2">DSM 16361</strain>
    </source>
</reference>
<keyword evidence="2" id="KW-1185">Reference proteome</keyword>
<proteinExistence type="predicted"/>
<evidence type="ECO:0000313" key="1">
    <source>
        <dbReference type="EMBL" id="SBP87817.1"/>
    </source>
</evidence>
<dbReference type="Proteomes" id="UP000214566">
    <property type="component" value="Unassembled WGS sequence"/>
</dbReference>
<name>A0A238D3F4_THIDL</name>
<dbReference type="RefSeq" id="WP_013104719.1">
    <property type="nucleotide sequence ID" value="NZ_LT592170.1"/>
</dbReference>
<evidence type="ECO:0000313" key="2">
    <source>
        <dbReference type="Proteomes" id="UP000214566"/>
    </source>
</evidence>
<dbReference type="AlphaFoldDB" id="A0A238D3F4"/>
<accession>A0A238D3F4</accession>
<protein>
    <submittedName>
        <fullName evidence="1">Uncharacterized protein</fullName>
    </submittedName>
</protein>